<gene>
    <name evidence="1" type="ORF">FOZ63_007376</name>
</gene>
<evidence type="ECO:0000313" key="1">
    <source>
        <dbReference type="EMBL" id="KAF4757359.1"/>
    </source>
</evidence>
<dbReference type="Proteomes" id="UP000553632">
    <property type="component" value="Unassembled WGS sequence"/>
</dbReference>
<keyword evidence="2" id="KW-1185">Reference proteome</keyword>
<reference evidence="1 2" key="1">
    <citation type="submission" date="2020-04" db="EMBL/GenBank/DDBJ databases">
        <title>Perkinsus olseni comparative genomics.</title>
        <authorList>
            <person name="Bogema D.R."/>
        </authorList>
    </citation>
    <scope>NUCLEOTIDE SEQUENCE [LARGE SCALE GENOMIC DNA]</scope>
    <source>
        <strain evidence="1 2">ATCC PRA-207</strain>
    </source>
</reference>
<evidence type="ECO:0000313" key="2">
    <source>
        <dbReference type="Proteomes" id="UP000553632"/>
    </source>
</evidence>
<comment type="caution">
    <text evidence="1">The sequence shown here is derived from an EMBL/GenBank/DDBJ whole genome shotgun (WGS) entry which is preliminary data.</text>
</comment>
<protein>
    <submittedName>
        <fullName evidence="1">Uncharacterized protein</fullName>
    </submittedName>
</protein>
<dbReference type="EMBL" id="JABANO010002746">
    <property type="protein sequence ID" value="KAF4757359.1"/>
    <property type="molecule type" value="Genomic_DNA"/>
</dbReference>
<feature type="non-terminal residue" evidence="1">
    <location>
        <position position="1"/>
    </location>
</feature>
<dbReference type="AlphaFoldDB" id="A0A7J6UJ87"/>
<name>A0A7J6UJ87_PEROL</name>
<sequence length="97" mass="11474">FSHQGRLQCHRQPLRRPATLRREPVLKRPHRLRDLTSPAIFSCHLLQLPVSLVCRPNGQPHHRTLRHLQRVVVGRMPWTRLNSSSCNSSKPRLQRRR</sequence>
<accession>A0A7J6UJ87</accession>
<proteinExistence type="predicted"/>
<feature type="non-terminal residue" evidence="1">
    <location>
        <position position="97"/>
    </location>
</feature>
<organism evidence="1 2">
    <name type="scientific">Perkinsus olseni</name>
    <name type="common">Perkinsus atlanticus</name>
    <dbReference type="NCBI Taxonomy" id="32597"/>
    <lineage>
        <taxon>Eukaryota</taxon>
        <taxon>Sar</taxon>
        <taxon>Alveolata</taxon>
        <taxon>Perkinsozoa</taxon>
        <taxon>Perkinsea</taxon>
        <taxon>Perkinsida</taxon>
        <taxon>Perkinsidae</taxon>
        <taxon>Perkinsus</taxon>
    </lineage>
</organism>